<sequence length="79" mass="9379">MNKYTVKAENVKPNDCMIVAGISVRVRYCYYHHSSIEHIKGKITFDLQRFEDELHPLCDKTFMRISMDLDELVEVLRDE</sequence>
<reference evidence="2" key="1">
    <citation type="submission" date="2021-01" db="EMBL/GenBank/DDBJ databases">
        <title>Providencia vermicola LLDRA6, a soil-borne Mn(II)-oxidizing bacterium, exploits a strategy of superoxide production coupled to hydrogen peroxide consumption to generate Mn oxides, as revealed by transcriptional up-regulation of genes for phenylacetic acid catabolism.</title>
        <authorList>
            <person name="Chen S."/>
            <person name="Ding Z."/>
            <person name="Chen J."/>
            <person name="Luo J."/>
            <person name="Ruan X."/>
            <person name="Li Z."/>
            <person name="Liao F."/>
            <person name="He J."/>
            <person name="Li D."/>
        </authorList>
    </citation>
    <scope>NUCLEOTIDE SEQUENCE [LARGE SCALE GENOMIC DNA]</scope>
    <source>
        <strain evidence="2">LLDRA6</strain>
    </source>
</reference>
<dbReference type="GeneID" id="92280047"/>
<evidence type="ECO:0000313" key="1">
    <source>
        <dbReference type="EMBL" id="QQO61555.1"/>
    </source>
</evidence>
<dbReference type="RefSeq" id="WP_272581366.1">
    <property type="nucleotide sequence ID" value="NZ_CP067099.1"/>
</dbReference>
<keyword evidence="2" id="KW-1185">Reference proteome</keyword>
<evidence type="ECO:0000313" key="2">
    <source>
        <dbReference type="Proteomes" id="UP000596157"/>
    </source>
</evidence>
<protein>
    <submittedName>
        <fullName evidence="1">Uncharacterized protein</fullName>
    </submittedName>
</protein>
<dbReference type="EMBL" id="CP067099">
    <property type="protein sequence ID" value="QQO61555.1"/>
    <property type="molecule type" value="Genomic_DNA"/>
</dbReference>
<gene>
    <name evidence="1" type="ORF">JI723_14965</name>
</gene>
<dbReference type="Proteomes" id="UP000596157">
    <property type="component" value="Chromosome"/>
</dbReference>
<organism evidence="1 2">
    <name type="scientific">Providencia manganoxydans</name>
    <dbReference type="NCBI Taxonomy" id="2923283"/>
    <lineage>
        <taxon>Bacteria</taxon>
        <taxon>Pseudomonadati</taxon>
        <taxon>Pseudomonadota</taxon>
        <taxon>Gammaproteobacteria</taxon>
        <taxon>Enterobacterales</taxon>
        <taxon>Morganellaceae</taxon>
        <taxon>Providencia</taxon>
    </lineage>
</organism>
<name>A0ABX7AC68_9GAMM</name>
<accession>A0ABX7AC68</accession>
<proteinExistence type="predicted"/>